<proteinExistence type="predicted"/>
<dbReference type="EMBL" id="KK853018">
    <property type="protein sequence ID" value="KDR12466.1"/>
    <property type="molecule type" value="Genomic_DNA"/>
</dbReference>
<evidence type="ECO:0000259" key="1">
    <source>
        <dbReference type="Pfam" id="PF01683"/>
    </source>
</evidence>
<sequence>MTYCYSVSASALGENCVRDIECSLPDDLKQERVWCYSGQCSCKKGFIRDGDRCVIGGDCTSDQDCKDLENSLCNIMLRDRAKCTCRDSFVAAANTTLCLPLVHEIGTGCDYSEQCSPNLGKVEYS</sequence>
<dbReference type="InParanoid" id="A0A067QRQ3"/>
<protein>
    <recommendedName>
        <fullName evidence="1">EB domain-containing protein</fullName>
    </recommendedName>
</protein>
<evidence type="ECO:0000313" key="3">
    <source>
        <dbReference type="Proteomes" id="UP000027135"/>
    </source>
</evidence>
<name>A0A067QRQ3_ZOONE</name>
<organism evidence="2 3">
    <name type="scientific">Zootermopsis nevadensis</name>
    <name type="common">Dampwood termite</name>
    <dbReference type="NCBI Taxonomy" id="136037"/>
    <lineage>
        <taxon>Eukaryota</taxon>
        <taxon>Metazoa</taxon>
        <taxon>Ecdysozoa</taxon>
        <taxon>Arthropoda</taxon>
        <taxon>Hexapoda</taxon>
        <taxon>Insecta</taxon>
        <taxon>Pterygota</taxon>
        <taxon>Neoptera</taxon>
        <taxon>Polyneoptera</taxon>
        <taxon>Dictyoptera</taxon>
        <taxon>Blattodea</taxon>
        <taxon>Blattoidea</taxon>
        <taxon>Termitoidae</taxon>
        <taxon>Termopsidae</taxon>
        <taxon>Zootermopsis</taxon>
    </lineage>
</organism>
<reference evidence="2 3" key="1">
    <citation type="journal article" date="2014" name="Nat. Commun.">
        <title>Molecular traces of alternative social organization in a termite genome.</title>
        <authorList>
            <person name="Terrapon N."/>
            <person name="Li C."/>
            <person name="Robertson H.M."/>
            <person name="Ji L."/>
            <person name="Meng X."/>
            <person name="Booth W."/>
            <person name="Chen Z."/>
            <person name="Childers C.P."/>
            <person name="Glastad K.M."/>
            <person name="Gokhale K."/>
            <person name="Gowin J."/>
            <person name="Gronenberg W."/>
            <person name="Hermansen R.A."/>
            <person name="Hu H."/>
            <person name="Hunt B.G."/>
            <person name="Huylmans A.K."/>
            <person name="Khalil S.M."/>
            <person name="Mitchell R.D."/>
            <person name="Munoz-Torres M.C."/>
            <person name="Mustard J.A."/>
            <person name="Pan H."/>
            <person name="Reese J.T."/>
            <person name="Scharf M.E."/>
            <person name="Sun F."/>
            <person name="Vogel H."/>
            <person name="Xiao J."/>
            <person name="Yang W."/>
            <person name="Yang Z."/>
            <person name="Yang Z."/>
            <person name="Zhou J."/>
            <person name="Zhu J."/>
            <person name="Brent C.S."/>
            <person name="Elsik C.G."/>
            <person name="Goodisman M.A."/>
            <person name="Liberles D.A."/>
            <person name="Roe R.M."/>
            <person name="Vargo E.L."/>
            <person name="Vilcinskas A."/>
            <person name="Wang J."/>
            <person name="Bornberg-Bauer E."/>
            <person name="Korb J."/>
            <person name="Zhang G."/>
            <person name="Liebig J."/>
        </authorList>
    </citation>
    <scope>NUCLEOTIDE SEQUENCE [LARGE SCALE GENOMIC DNA]</scope>
    <source>
        <tissue evidence="2">Whole organism</tissue>
    </source>
</reference>
<dbReference type="Pfam" id="PF01683">
    <property type="entry name" value="EB"/>
    <property type="match status" value="1"/>
</dbReference>
<dbReference type="Proteomes" id="UP000027135">
    <property type="component" value="Unassembled WGS sequence"/>
</dbReference>
<evidence type="ECO:0000313" key="2">
    <source>
        <dbReference type="EMBL" id="KDR12466.1"/>
    </source>
</evidence>
<dbReference type="InterPro" id="IPR006149">
    <property type="entry name" value="EB_dom"/>
</dbReference>
<feature type="domain" description="EB" evidence="1">
    <location>
        <begin position="3"/>
        <end position="53"/>
    </location>
</feature>
<accession>A0A067QRQ3</accession>
<dbReference type="AlphaFoldDB" id="A0A067QRQ3"/>
<gene>
    <name evidence="2" type="ORF">L798_13519</name>
</gene>
<keyword evidence="3" id="KW-1185">Reference proteome</keyword>